<dbReference type="SUPFAM" id="SSF53098">
    <property type="entry name" value="Ribonuclease H-like"/>
    <property type="match status" value="1"/>
</dbReference>
<dbReference type="EMBL" id="LAZR01002734">
    <property type="protein sequence ID" value="KKN26255.1"/>
    <property type="molecule type" value="Genomic_DNA"/>
</dbReference>
<dbReference type="InterPro" id="IPR043502">
    <property type="entry name" value="DNA/RNA_pol_sf"/>
</dbReference>
<name>A0A0F9P349_9ZZZZ</name>
<evidence type="ECO:0000313" key="1">
    <source>
        <dbReference type="EMBL" id="KKN26255.1"/>
    </source>
</evidence>
<protein>
    <recommendedName>
        <fullName evidence="2">DNA-directed DNA polymerase</fullName>
    </recommendedName>
</protein>
<dbReference type="InterPro" id="IPR012337">
    <property type="entry name" value="RNaseH-like_sf"/>
</dbReference>
<dbReference type="SUPFAM" id="SSF56672">
    <property type="entry name" value="DNA/RNA polymerases"/>
    <property type="match status" value="1"/>
</dbReference>
<evidence type="ECO:0008006" key="2">
    <source>
        <dbReference type="Google" id="ProtNLM"/>
    </source>
</evidence>
<dbReference type="AlphaFoldDB" id="A0A0F9P349"/>
<sequence length="592" mass="70041">MRYLPISDIYITDTRRYIKSVISRKSFLCFDTETYKGACKLICDSTGRSLLNPTFLQSIKFLWYKANNSLYRSFYNLDFDISAILKLHNDIDMIDKLIHGIDVVYKGFKLSYIRPKMFKISRGHSTVFFTDLFNMYLMGLNKASETFLNDKKLDIINAKKLNKSLAYWQEHESDIIKYCIKDAKLTANLGNLLIKEVKNVNLQLPRFMTSSASLSKQYFRYNCYIPSLEKIPLRILDIAFQTYYGGRFEVLKRGYFDKLFYYDINSAYPETISELPSLKYGHWKYSNEINPNECVGFYKVVLHIPEQYISPLAIKPKKYIVVFPSGHFGKWITWYEADLMRDYIVRVVRGYEYVPNKKEYYPFKKHILGLYKDKQNYKDINDTWYHIVKIAMNALGGCFIERHEKADGLTYSGVLFNPIWATIMTAKTRWKLLRDVDKRDWKYIVGFHTDSILSEKALNLKCNDKIGNWKLEKEGSGVILMTGVYQIGEIVKRRGFKAEKIDWIKLLERNKNRDYIPMPQLHVNKIAEILKRFKNLDDLNKFIRFWKKLDINSDKKRNWNRNFSNCNDVLNSKIGSKTLNLSFFDMRNLEQK</sequence>
<gene>
    <name evidence="1" type="ORF">LCGC14_0876620</name>
</gene>
<accession>A0A0F9P349</accession>
<reference evidence="1" key="1">
    <citation type="journal article" date="2015" name="Nature">
        <title>Complex archaea that bridge the gap between prokaryotes and eukaryotes.</title>
        <authorList>
            <person name="Spang A."/>
            <person name="Saw J.H."/>
            <person name="Jorgensen S.L."/>
            <person name="Zaremba-Niedzwiedzka K."/>
            <person name="Martijn J."/>
            <person name="Lind A.E."/>
            <person name="van Eijk R."/>
            <person name="Schleper C."/>
            <person name="Guy L."/>
            <person name="Ettema T.J."/>
        </authorList>
    </citation>
    <scope>NUCLEOTIDE SEQUENCE</scope>
</reference>
<organism evidence="1">
    <name type="scientific">marine sediment metagenome</name>
    <dbReference type="NCBI Taxonomy" id="412755"/>
    <lineage>
        <taxon>unclassified sequences</taxon>
        <taxon>metagenomes</taxon>
        <taxon>ecological metagenomes</taxon>
    </lineage>
</organism>
<comment type="caution">
    <text evidence="1">The sequence shown here is derived from an EMBL/GenBank/DDBJ whole genome shotgun (WGS) entry which is preliminary data.</text>
</comment>
<proteinExistence type="predicted"/>